<comment type="caution">
    <text evidence="2">The sequence shown here is derived from an EMBL/GenBank/DDBJ whole genome shotgun (WGS) entry which is preliminary data.</text>
</comment>
<dbReference type="EMBL" id="BGZK01004977">
    <property type="protein sequence ID" value="GBP11926.1"/>
    <property type="molecule type" value="Genomic_DNA"/>
</dbReference>
<dbReference type="OrthoDB" id="18740at2759"/>
<keyword evidence="3" id="KW-1185">Reference proteome</keyword>
<dbReference type="PROSITE" id="PS50021">
    <property type="entry name" value="CH"/>
    <property type="match status" value="1"/>
</dbReference>
<dbReference type="Gene3D" id="1.20.58.60">
    <property type="match status" value="1"/>
</dbReference>
<dbReference type="InterPro" id="IPR036872">
    <property type="entry name" value="CH_dom_sf"/>
</dbReference>
<reference evidence="2 3" key="1">
    <citation type="journal article" date="2019" name="Commun. Biol.">
        <title>The bagworm genome reveals a unique fibroin gene that provides high tensile strength.</title>
        <authorList>
            <person name="Kono N."/>
            <person name="Nakamura H."/>
            <person name="Ohtoshi R."/>
            <person name="Tomita M."/>
            <person name="Numata K."/>
            <person name="Arakawa K."/>
        </authorList>
    </citation>
    <scope>NUCLEOTIDE SEQUENCE [LARGE SCALE GENOMIC DNA]</scope>
</reference>
<organism evidence="2 3">
    <name type="scientific">Eumeta variegata</name>
    <name type="common">Bagworm moth</name>
    <name type="synonym">Eumeta japonica</name>
    <dbReference type="NCBI Taxonomy" id="151549"/>
    <lineage>
        <taxon>Eukaryota</taxon>
        <taxon>Metazoa</taxon>
        <taxon>Ecdysozoa</taxon>
        <taxon>Arthropoda</taxon>
        <taxon>Hexapoda</taxon>
        <taxon>Insecta</taxon>
        <taxon>Pterygota</taxon>
        <taxon>Neoptera</taxon>
        <taxon>Endopterygota</taxon>
        <taxon>Lepidoptera</taxon>
        <taxon>Glossata</taxon>
        <taxon>Ditrysia</taxon>
        <taxon>Tineoidea</taxon>
        <taxon>Psychidae</taxon>
        <taxon>Oiketicinae</taxon>
        <taxon>Eumeta</taxon>
    </lineage>
</organism>
<evidence type="ECO:0000259" key="1">
    <source>
        <dbReference type="PROSITE" id="PS50021"/>
    </source>
</evidence>
<evidence type="ECO:0000313" key="2">
    <source>
        <dbReference type="EMBL" id="GBP11926.1"/>
    </source>
</evidence>
<dbReference type="PANTHER" id="PTHR11915">
    <property type="entry name" value="SPECTRIN/FILAMIN RELATED CYTOSKELETAL PROTEIN"/>
    <property type="match status" value="1"/>
</dbReference>
<dbReference type="InterPro" id="IPR001715">
    <property type="entry name" value="CH_dom"/>
</dbReference>
<feature type="domain" description="Calponin-homology (CH)" evidence="1">
    <location>
        <begin position="47"/>
        <end position="151"/>
    </location>
</feature>
<name>A0A4C1TCK5_EUMVA</name>
<dbReference type="AlphaFoldDB" id="A0A4C1TCK5"/>
<dbReference type="STRING" id="151549.A0A4C1TCK5"/>
<protein>
    <submittedName>
        <fullName evidence="2">Plectin</fullName>
    </submittedName>
</protein>
<proteinExistence type="predicted"/>
<dbReference type="SUPFAM" id="SSF47576">
    <property type="entry name" value="Calponin-homology domain, CH-domain"/>
    <property type="match status" value="1"/>
</dbReference>
<dbReference type="Pfam" id="PF00307">
    <property type="entry name" value="CH"/>
    <property type="match status" value="1"/>
</dbReference>
<dbReference type="Gene3D" id="1.10.418.10">
    <property type="entry name" value="Calponin-like domain"/>
    <property type="match status" value="1"/>
</dbReference>
<dbReference type="FunFam" id="1.10.418.10:FF:000022">
    <property type="entry name" value="Short stop, isoform K"/>
    <property type="match status" value="1"/>
</dbReference>
<gene>
    <name evidence="2" type="primary">PLEC</name>
    <name evidence="2" type="ORF">EVAR_101732_1</name>
</gene>
<evidence type="ECO:0000313" key="3">
    <source>
        <dbReference type="Proteomes" id="UP000299102"/>
    </source>
</evidence>
<sequence>MLRSCDLEYRHTLPKKAILPSTEQSSCNINYSTHEDFDIVVGKEDNVSAREALLRWARRSTARYPGVRVNDFTSSYDGLAFSALVHRNRPDLLDWRKARNDLPRERLEIAFHIVEKEYGVTRLLDPEDVDTNEPDEKSLITYISSLYDVFRDPPAIHPLFDMESQRRVHEYRDLAQQFIYWCREKTAYLQERSFPPIIELKRLFRTCITFAVKRTFGNVLPDKVEREIKHVDVKLTDLENRINEEARRIERLHPVDAKNIVESLETEIRHLEEPYKT</sequence>
<accession>A0A4C1TCK5</accession>
<dbReference type="SMART" id="SM00033">
    <property type="entry name" value="CH"/>
    <property type="match status" value="1"/>
</dbReference>
<dbReference type="Proteomes" id="UP000299102">
    <property type="component" value="Unassembled WGS sequence"/>
</dbReference>